<dbReference type="RefSeq" id="WP_169346635.1">
    <property type="nucleotide sequence ID" value="NZ_JABBJJ010000096.1"/>
</dbReference>
<dbReference type="PANTHER" id="PTHR13774:SF17">
    <property type="entry name" value="PHENAZINE BIOSYNTHESIS-LIKE DOMAIN-CONTAINING PROTEIN"/>
    <property type="match status" value="1"/>
</dbReference>
<dbReference type="Pfam" id="PF02567">
    <property type="entry name" value="PhzC-PhzF"/>
    <property type="match status" value="1"/>
</dbReference>
<dbReference type="NCBIfam" id="TIGR00654">
    <property type="entry name" value="PhzF_family"/>
    <property type="match status" value="1"/>
</dbReference>
<protein>
    <submittedName>
        <fullName evidence="4">PhzF family phenazine biosynthesis protein</fullName>
    </submittedName>
</protein>
<dbReference type="GO" id="GO:0016853">
    <property type="term" value="F:isomerase activity"/>
    <property type="evidence" value="ECO:0007669"/>
    <property type="project" value="UniProtKB-KW"/>
</dbReference>
<evidence type="ECO:0000256" key="1">
    <source>
        <dbReference type="ARBA" id="ARBA00008270"/>
    </source>
</evidence>
<dbReference type="SUPFAM" id="SSF54506">
    <property type="entry name" value="Diaminopimelate epimerase-like"/>
    <property type="match status" value="1"/>
</dbReference>
<comment type="caution">
    <text evidence="4">The sequence shown here is derived from an EMBL/GenBank/DDBJ whole genome shotgun (WGS) entry which is preliminary data.</text>
</comment>
<name>A0A848LFY4_9BACT</name>
<dbReference type="GO" id="GO:0005737">
    <property type="term" value="C:cytoplasm"/>
    <property type="evidence" value="ECO:0007669"/>
    <property type="project" value="TreeGrafter"/>
</dbReference>
<dbReference type="Gene3D" id="3.10.310.10">
    <property type="entry name" value="Diaminopimelate Epimerase, Chain A, domain 1"/>
    <property type="match status" value="2"/>
</dbReference>
<evidence type="ECO:0000256" key="2">
    <source>
        <dbReference type="ARBA" id="ARBA00023235"/>
    </source>
</evidence>
<sequence>MRLPLFQVDAFTSRVFGGNPAAVCPLDAWLPDADLQAIALENNLSETAFFVREADGFRLRWFTPTTEVDLCGHATLAAAWVLFNRWEVGLERVEFASRSGPLVVTQEADGWLAMDFPARPPSPCLAPAGLAEALGAAPRETFASRDLVAVFDSEEQVRALRPDMAKLAALDTFAVVPTAPGRDSDFVSRFFAPRAGVPEDPVTGSAHCSLVPYWAKRLGRTSLVAKQVSARGGELRCEERGSRVRIAGQAALYLEGFITW</sequence>
<dbReference type="AlphaFoldDB" id="A0A848LFY4"/>
<keyword evidence="5" id="KW-1185">Reference proteome</keyword>
<comment type="similarity">
    <text evidence="1">Belongs to the PhzF family.</text>
</comment>
<evidence type="ECO:0000313" key="4">
    <source>
        <dbReference type="EMBL" id="NMO17352.1"/>
    </source>
</evidence>
<keyword evidence="2" id="KW-0413">Isomerase</keyword>
<evidence type="ECO:0000313" key="5">
    <source>
        <dbReference type="Proteomes" id="UP000518300"/>
    </source>
</evidence>
<evidence type="ECO:0000256" key="3">
    <source>
        <dbReference type="PIRSR" id="PIRSR016184-1"/>
    </source>
</evidence>
<organism evidence="4 5">
    <name type="scientific">Pyxidicoccus fallax</name>
    <dbReference type="NCBI Taxonomy" id="394095"/>
    <lineage>
        <taxon>Bacteria</taxon>
        <taxon>Pseudomonadati</taxon>
        <taxon>Myxococcota</taxon>
        <taxon>Myxococcia</taxon>
        <taxon>Myxococcales</taxon>
        <taxon>Cystobacterineae</taxon>
        <taxon>Myxococcaceae</taxon>
        <taxon>Pyxidicoccus</taxon>
    </lineage>
</organism>
<accession>A0A848LFY4</accession>
<dbReference type="EMBL" id="JABBJJ010000096">
    <property type="protein sequence ID" value="NMO17352.1"/>
    <property type="molecule type" value="Genomic_DNA"/>
</dbReference>
<dbReference type="InterPro" id="IPR003719">
    <property type="entry name" value="Phenazine_PhzF-like"/>
</dbReference>
<gene>
    <name evidence="4" type="ORF">HG543_21175</name>
</gene>
<dbReference type="PIRSF" id="PIRSF016184">
    <property type="entry name" value="PhzC_PhzF"/>
    <property type="match status" value="1"/>
</dbReference>
<proteinExistence type="inferred from homology"/>
<reference evidence="4 5" key="1">
    <citation type="submission" date="2020-04" db="EMBL/GenBank/DDBJ databases">
        <title>Draft genome of Pyxidicoccus fallax type strain.</title>
        <authorList>
            <person name="Whitworth D.E."/>
        </authorList>
    </citation>
    <scope>NUCLEOTIDE SEQUENCE [LARGE SCALE GENOMIC DNA]</scope>
    <source>
        <strain evidence="4 5">DSM 14698</strain>
    </source>
</reference>
<dbReference type="Proteomes" id="UP000518300">
    <property type="component" value="Unassembled WGS sequence"/>
</dbReference>
<feature type="active site" evidence="3">
    <location>
        <position position="46"/>
    </location>
</feature>
<dbReference type="PANTHER" id="PTHR13774">
    <property type="entry name" value="PHENAZINE BIOSYNTHESIS PROTEIN"/>
    <property type="match status" value="1"/>
</dbReference>